<keyword evidence="2" id="KW-0732">Signal</keyword>
<reference evidence="12 13" key="2">
    <citation type="submission" date="2018-01" db="EMBL/GenBank/DDBJ databases">
        <title>Genomic study of Klebsiella pneumoniae.</title>
        <authorList>
            <person name="Yang Y."/>
            <person name="Bicalho R."/>
        </authorList>
    </citation>
    <scope>NUCLEOTIDE SEQUENCE [LARGE SCALE GENOMIC DNA]</scope>
    <source>
        <strain evidence="12 13">A5</strain>
    </source>
</reference>
<evidence type="ECO:0000256" key="5">
    <source>
        <dbReference type="ARBA" id="ARBA00023965"/>
    </source>
</evidence>
<evidence type="ECO:0000256" key="4">
    <source>
        <dbReference type="ARBA" id="ARBA00023295"/>
    </source>
</evidence>
<evidence type="ECO:0000313" key="13">
    <source>
        <dbReference type="Proteomes" id="UP000234473"/>
    </source>
</evidence>
<keyword evidence="4" id="KW-0326">Glycosidase</keyword>
<dbReference type="InterPro" id="IPR005323">
    <property type="entry name" value="CBM41_pullulanase"/>
</dbReference>
<dbReference type="InterPro" id="IPR011839">
    <property type="entry name" value="Pullul_strch"/>
</dbReference>
<dbReference type="Gene3D" id="3.20.20.80">
    <property type="entry name" value="Glycosidases"/>
    <property type="match status" value="1"/>
</dbReference>
<keyword evidence="9" id="KW-0413">Isomerase</keyword>
<dbReference type="PANTHER" id="PTHR43002">
    <property type="entry name" value="GLYCOGEN DEBRANCHING ENZYME"/>
    <property type="match status" value="1"/>
</dbReference>
<dbReference type="GO" id="GO:0030246">
    <property type="term" value="F:carbohydrate binding"/>
    <property type="evidence" value="ECO:0007669"/>
    <property type="project" value="InterPro"/>
</dbReference>
<dbReference type="SUPFAM" id="SSF51445">
    <property type="entry name" value="(Trans)glycosidases"/>
    <property type="match status" value="1"/>
</dbReference>
<evidence type="ECO:0000256" key="8">
    <source>
        <dbReference type="ARBA" id="ARBA00031076"/>
    </source>
</evidence>
<evidence type="ECO:0000256" key="1">
    <source>
        <dbReference type="ARBA" id="ARBA00008061"/>
    </source>
</evidence>
<dbReference type="InterPro" id="IPR017853">
    <property type="entry name" value="GH"/>
</dbReference>
<keyword evidence="9" id="KW-0697">Rotamase</keyword>
<dbReference type="AlphaFoldDB" id="A0A2N5AM40"/>
<organism evidence="12 13">
    <name type="scientific">Klebsiella variicola</name>
    <dbReference type="NCBI Taxonomy" id="244366"/>
    <lineage>
        <taxon>Bacteria</taxon>
        <taxon>Pseudomonadati</taxon>
        <taxon>Pseudomonadota</taxon>
        <taxon>Gammaproteobacteria</taxon>
        <taxon>Enterobacterales</taxon>
        <taxon>Enterobacteriaceae</taxon>
        <taxon>Klebsiella/Raoultella group</taxon>
        <taxon>Klebsiella</taxon>
        <taxon>Klebsiella pneumoniae complex</taxon>
    </lineage>
</organism>
<protein>
    <recommendedName>
        <fullName evidence="6">pullulanase</fullName>
        <ecNumber evidence="6">3.2.1.41</ecNumber>
    </recommendedName>
    <alternativeName>
        <fullName evidence="7">Alpha-dextrin endo-1,6-alpha-glucosidase</fullName>
    </alternativeName>
    <alternativeName>
        <fullName evidence="8">Pullulan 6-glucanohydrolase</fullName>
    </alternativeName>
</protein>
<dbReference type="InterPro" id="IPR041111">
    <property type="entry name" value="Pullulanase_Ins"/>
</dbReference>
<dbReference type="CDD" id="cd11341">
    <property type="entry name" value="AmyAc_Pullulanase_LD-like"/>
    <property type="match status" value="1"/>
</dbReference>
<dbReference type="GO" id="GO:0003755">
    <property type="term" value="F:peptidyl-prolyl cis-trans isomerase activity"/>
    <property type="evidence" value="ECO:0007669"/>
    <property type="project" value="UniProtKB-KW"/>
</dbReference>
<evidence type="ECO:0000256" key="10">
    <source>
        <dbReference type="SAM" id="MobiDB-lite"/>
    </source>
</evidence>
<dbReference type="GO" id="GO:0051060">
    <property type="term" value="F:pullulanase activity"/>
    <property type="evidence" value="ECO:0007669"/>
    <property type="project" value="UniProtKB-EC"/>
</dbReference>
<evidence type="ECO:0000313" key="12">
    <source>
        <dbReference type="EMBL" id="PLP48656.1"/>
    </source>
</evidence>
<evidence type="ECO:0000256" key="6">
    <source>
        <dbReference type="ARBA" id="ARBA00024062"/>
    </source>
</evidence>
<name>A0A2N5AM40_KLEVA</name>
<dbReference type="InterPro" id="IPR024561">
    <property type="entry name" value="Pullul_strch_C"/>
</dbReference>
<dbReference type="InterPro" id="IPR013780">
    <property type="entry name" value="Glyco_hydro_b"/>
</dbReference>
<evidence type="ECO:0000256" key="2">
    <source>
        <dbReference type="ARBA" id="ARBA00022729"/>
    </source>
</evidence>
<dbReference type="Pfam" id="PF17967">
    <property type="entry name" value="Pullulanase_N2"/>
    <property type="match status" value="1"/>
</dbReference>
<dbReference type="SUPFAM" id="SSF51011">
    <property type="entry name" value="Glycosyl hydrolase domain"/>
    <property type="match status" value="1"/>
</dbReference>
<sequence>MEPWQRFGRQRLAQSRWNCEPAAIAAVDRQAFEAAWQRQAQMEQVIVAQIAPEAIPAALQEGLATSLGAWLDEGGFTPAERAAIVLHHARLETAFAGIASQAPRPDPATVQAWYLRHQAQFMRPEQRLTRHLLLTVDGDDQTVYSRIRELHGQIEASREAFAPLAQRHSHCPSALDGGLLGWIGRGLLYPQLEEALFALAENALSAPVADWNDVSTTPTGSDKYGPYWVIPLTKESGCINVIVRDGTNKLIDSDLRVSFGDFTDRTVSVIAGNSAVYDSRADAFRAAFGVALADAHWVDKTTLLWPGGENKPIVRLYYSHSSKVAADSNGEFSDKYVKLTPTTVSQQVSMRFPHLASYPAFKLPDDVNVDELLQGETVAISAESDGILSSATQVQTAGVLDDTYAAAAEALSYGAQLTDSGVTFRVWAPTAQQVELVVYSADKKVVASHPMTRDSASGAWSWQGGSDLKGAFYRYAMTVYHPQSRKVEQYEVTDPYAHSLSTNSEYSQVVDLNDSALKPEGWDGLTMPHAQKTKADLAKMTIHESHIRDLSAWDQTVPAELRGKYLALTAQESNMVQHLKQLSASGVTHIELLPVFDLATVNEFSDKVADIQQPFSRLCEINSAVKSSEFAGYCDSGSTVEEVLTQLKQNDSKDNPQVQALNTLVAQTDSYNWGYDPFHYTVPEGSYATDPEGTARIKEFRTMIQAIKQDLGMNVIMDVVYNHTNAAGPTDRTSVLDKIVPWYYQRLNETTGSVESATCCSDSAPEHRMFAKLIADSLAVWTTDYKIDGFRFDLMGYHPKAQILSAWERIKALNPDIYFFGEGWDSNQSDRFEIASQINLKGTGIGTFSDRLRDAVRGGGPFDSGDALRQNQGVGSGAGVQPNELTSMTDDQARHLADLTRLGMAGNLADFVLIDKDGAVKKGSEIDYNGAPGGYAADPTEVVNYVSKHDNQTLWDMISYKAAQEADLDTRVRMQAVSLATVMLGQGIAFDQQGSELLRSKSFTRDSYDSGDWFNRVDYSLQDNNYNVGMPRSSDDGSNYDIIARVKDAVATPGETELKQMTAFYQELTALRKSSPLFTLGDGATVMKRVDFRNTGADQQTGLLVMTIDDGMQAGASLDSRVDGIVVAINAAPESRTLQDFAGTSLQLSAIQQAAGDRSLASGVQVAADGSVTLPAWSVAVLELPQGESQGAGLPVSSK</sequence>
<dbReference type="Gene3D" id="2.60.40.1110">
    <property type="match status" value="1"/>
</dbReference>
<evidence type="ECO:0000256" key="3">
    <source>
        <dbReference type="ARBA" id="ARBA00022801"/>
    </source>
</evidence>
<dbReference type="NCBIfam" id="TIGR02103">
    <property type="entry name" value="pullul_strch"/>
    <property type="match status" value="1"/>
</dbReference>
<evidence type="ECO:0000256" key="7">
    <source>
        <dbReference type="ARBA" id="ARBA00029618"/>
    </source>
</evidence>
<dbReference type="EMBL" id="PICB01000070">
    <property type="protein sequence ID" value="PLP48656.1"/>
    <property type="molecule type" value="Genomic_DNA"/>
</dbReference>
<dbReference type="Pfam" id="PF18494">
    <property type="entry name" value="Pullulanase_Ins"/>
    <property type="match status" value="1"/>
</dbReference>
<feature type="domain" description="PpiC" evidence="11">
    <location>
        <begin position="124"/>
        <end position="208"/>
    </location>
</feature>
<dbReference type="Gene3D" id="2.60.40.1130">
    <property type="entry name" value="Rab geranylgeranyltransferase alpha-subunit, insert domain"/>
    <property type="match status" value="1"/>
</dbReference>
<dbReference type="InterPro" id="IPR040671">
    <property type="entry name" value="Pullulanase_N2"/>
</dbReference>
<comment type="similarity">
    <text evidence="1">Belongs to the glycosyl hydrolase 13 family.</text>
</comment>
<gene>
    <name evidence="12" type="primary">nifM</name>
    <name evidence="12" type="ORF">CWM98_02845</name>
</gene>
<dbReference type="NCBIfam" id="TIGR02933">
    <property type="entry name" value="nifM_nitrog"/>
    <property type="match status" value="1"/>
</dbReference>
<dbReference type="PROSITE" id="PS01096">
    <property type="entry name" value="PPIC_PPIASE_1"/>
    <property type="match status" value="1"/>
</dbReference>
<dbReference type="CDD" id="cd02860">
    <property type="entry name" value="E_set_Pullulanase"/>
    <property type="match status" value="1"/>
</dbReference>
<comment type="caution">
    <text evidence="12">The sequence shown here is derived from an EMBL/GenBank/DDBJ whole genome shotgun (WGS) entry which is preliminary data.</text>
</comment>
<dbReference type="InterPro" id="IPR023058">
    <property type="entry name" value="PPIase_PpiC_CS"/>
</dbReference>
<dbReference type="PROSITE" id="PS50198">
    <property type="entry name" value="PPIC_PPIASE_2"/>
    <property type="match status" value="1"/>
</dbReference>
<dbReference type="SUPFAM" id="SSF49452">
    <property type="entry name" value="Starch-binding domain-like"/>
    <property type="match status" value="1"/>
</dbReference>
<dbReference type="EC" id="3.2.1.41" evidence="6"/>
<accession>A0A2N5AM40</accession>
<dbReference type="InterPro" id="IPR000297">
    <property type="entry name" value="PPIase_PpiC"/>
</dbReference>
<dbReference type="Pfam" id="PF02922">
    <property type="entry name" value="CBM_48"/>
    <property type="match status" value="1"/>
</dbReference>
<dbReference type="Gene3D" id="2.60.40.1180">
    <property type="entry name" value="Golgi alpha-mannosidase II"/>
    <property type="match status" value="1"/>
</dbReference>
<comment type="catalytic activity">
    <reaction evidence="5">
        <text>Hydrolysis of (1-&gt;6)-alpha-D-glucosidic linkages in pullulan, amylopectin and glycogen, and in the alpha- and beta-limit dextrins of amylopectin and glycogen.</text>
        <dbReference type="EC" id="3.2.1.41"/>
    </reaction>
</comment>
<dbReference type="InterPro" id="IPR013783">
    <property type="entry name" value="Ig-like_fold"/>
</dbReference>
<reference evidence="12 13" key="1">
    <citation type="submission" date="2017-11" db="EMBL/GenBank/DDBJ databases">
        <authorList>
            <person name="Han C.G."/>
        </authorList>
    </citation>
    <scope>NUCLEOTIDE SEQUENCE [LARGE SCALE GENOMIC DNA]</scope>
    <source>
        <strain evidence="12 13">A5</strain>
    </source>
</reference>
<feature type="region of interest" description="Disordered" evidence="10">
    <location>
        <begin position="862"/>
        <end position="885"/>
    </location>
</feature>
<dbReference type="InterPro" id="IPR004193">
    <property type="entry name" value="Glyco_hydro_13_N"/>
</dbReference>
<keyword evidence="3" id="KW-0378">Hydrolase</keyword>
<dbReference type="Proteomes" id="UP000234473">
    <property type="component" value="Unassembled WGS sequence"/>
</dbReference>
<dbReference type="Pfam" id="PF11852">
    <property type="entry name" value="Pullul_strch_C"/>
    <property type="match status" value="1"/>
</dbReference>
<dbReference type="InterPro" id="IPR006047">
    <property type="entry name" value="GH13_cat_dom"/>
</dbReference>
<dbReference type="SUPFAM" id="SSF81296">
    <property type="entry name" value="E set domains"/>
    <property type="match status" value="2"/>
</dbReference>
<evidence type="ECO:0000259" key="11">
    <source>
        <dbReference type="PROSITE" id="PS50198"/>
    </source>
</evidence>
<dbReference type="InterPro" id="IPR014756">
    <property type="entry name" value="Ig_E-set"/>
</dbReference>
<evidence type="ECO:0000256" key="9">
    <source>
        <dbReference type="PROSITE-ProRule" id="PRU00278"/>
    </source>
</evidence>
<dbReference type="InterPro" id="IPR014282">
    <property type="entry name" value="Nitrogen_fix_NifM"/>
</dbReference>
<dbReference type="CDD" id="cd10315">
    <property type="entry name" value="CBM41_pullulanase"/>
    <property type="match status" value="1"/>
</dbReference>
<dbReference type="Gene3D" id="2.60.40.10">
    <property type="entry name" value="Immunoglobulins"/>
    <property type="match status" value="1"/>
</dbReference>
<dbReference type="InterPro" id="IPR013784">
    <property type="entry name" value="Carb-bd-like_fold"/>
</dbReference>
<dbReference type="SUPFAM" id="SSF54534">
    <property type="entry name" value="FKBP-like"/>
    <property type="match status" value="1"/>
</dbReference>
<proteinExistence type="inferred from homology"/>
<dbReference type="SMART" id="SM00642">
    <property type="entry name" value="Aamy"/>
    <property type="match status" value="1"/>
</dbReference>
<dbReference type="GO" id="GO:0005975">
    <property type="term" value="P:carbohydrate metabolic process"/>
    <property type="evidence" value="ECO:0007669"/>
    <property type="project" value="InterPro"/>
</dbReference>
<dbReference type="Pfam" id="PF00639">
    <property type="entry name" value="Rotamase"/>
    <property type="match status" value="1"/>
</dbReference>